<keyword evidence="3" id="KW-0862">Zinc</keyword>
<dbReference type="PROSITE" id="PS50199">
    <property type="entry name" value="ZF_RANBP2_2"/>
    <property type="match status" value="1"/>
</dbReference>
<dbReference type="Pfam" id="PF12773">
    <property type="entry name" value="DZR"/>
    <property type="match status" value="1"/>
</dbReference>
<dbReference type="InterPro" id="IPR001876">
    <property type="entry name" value="Znf_RanBP2"/>
</dbReference>
<feature type="transmembrane region" description="Helical" evidence="4">
    <location>
        <begin position="147"/>
        <end position="164"/>
    </location>
</feature>
<dbReference type="KEGG" id="uth:DKZ56_00120"/>
<evidence type="ECO:0000256" key="4">
    <source>
        <dbReference type="SAM" id="Phobius"/>
    </source>
</evidence>
<dbReference type="PROSITE" id="PS01358">
    <property type="entry name" value="ZF_RANBP2_1"/>
    <property type="match status" value="2"/>
</dbReference>
<keyword evidence="2" id="KW-0863">Zinc-finger</keyword>
<gene>
    <name evidence="6" type="ORF">DKZ56_00120</name>
</gene>
<organism evidence="6 7">
    <name type="scientific">Ureibacillus thermophilus</name>
    <dbReference type="NCBI Taxonomy" id="367743"/>
    <lineage>
        <taxon>Bacteria</taxon>
        <taxon>Bacillati</taxon>
        <taxon>Bacillota</taxon>
        <taxon>Bacilli</taxon>
        <taxon>Bacillales</taxon>
        <taxon>Caryophanaceae</taxon>
        <taxon>Ureibacillus</taxon>
    </lineage>
</organism>
<evidence type="ECO:0000256" key="1">
    <source>
        <dbReference type="ARBA" id="ARBA00022723"/>
    </source>
</evidence>
<evidence type="ECO:0000259" key="5">
    <source>
        <dbReference type="PROSITE" id="PS50199"/>
    </source>
</evidence>
<evidence type="ECO:0000256" key="3">
    <source>
        <dbReference type="ARBA" id="ARBA00022833"/>
    </source>
</evidence>
<name>A0A4P6UQZ7_9BACL</name>
<accession>A0A4P6UQZ7</accession>
<keyword evidence="4" id="KW-1133">Transmembrane helix</keyword>
<keyword evidence="1" id="KW-0479">Metal-binding</keyword>
<dbReference type="Proteomes" id="UP000291151">
    <property type="component" value="Chromosome"/>
</dbReference>
<dbReference type="SMART" id="SM00547">
    <property type="entry name" value="ZnF_RBZ"/>
    <property type="match status" value="2"/>
</dbReference>
<protein>
    <submittedName>
        <fullName evidence="6">Zinc ribbon domain-containing protein</fullName>
    </submittedName>
</protein>
<reference evidence="6 7" key="1">
    <citation type="submission" date="2019-02" db="EMBL/GenBank/DDBJ databases">
        <title>Ureibacillus thermophilus.</title>
        <authorList>
            <person name="Sunny J.S."/>
            <person name="Natarajan A."/>
            <person name="Saleena L.M."/>
        </authorList>
    </citation>
    <scope>NUCLEOTIDE SEQUENCE [LARGE SCALE GENOMIC DNA]</scope>
    <source>
        <strain evidence="6 7">LM102</strain>
    </source>
</reference>
<proteinExistence type="predicted"/>
<evidence type="ECO:0000313" key="7">
    <source>
        <dbReference type="Proteomes" id="UP000291151"/>
    </source>
</evidence>
<keyword evidence="4" id="KW-0812">Transmembrane</keyword>
<feature type="transmembrane region" description="Helical" evidence="4">
    <location>
        <begin position="115"/>
        <end position="135"/>
    </location>
</feature>
<dbReference type="AlphaFoldDB" id="A0A4P6UQZ7"/>
<dbReference type="Gene3D" id="4.10.1060.50">
    <property type="match status" value="1"/>
</dbReference>
<dbReference type="GO" id="GO:0008270">
    <property type="term" value="F:zinc ion binding"/>
    <property type="evidence" value="ECO:0007669"/>
    <property type="project" value="UniProtKB-KW"/>
</dbReference>
<dbReference type="RefSeq" id="WP_208650741.1">
    <property type="nucleotide sequence ID" value="NZ_CP036528.1"/>
</dbReference>
<feature type="transmembrane region" description="Helical" evidence="4">
    <location>
        <begin position="89"/>
        <end position="109"/>
    </location>
</feature>
<dbReference type="InterPro" id="IPR038587">
    <property type="entry name" value="Ribosomal_eL40_sf"/>
</dbReference>
<evidence type="ECO:0000313" key="6">
    <source>
        <dbReference type="EMBL" id="QBK24461.1"/>
    </source>
</evidence>
<keyword evidence="4" id="KW-0472">Membrane</keyword>
<dbReference type="EMBL" id="CP036528">
    <property type="protein sequence ID" value="QBK24461.1"/>
    <property type="molecule type" value="Genomic_DNA"/>
</dbReference>
<sequence length="288" mass="33378">MPAKWACPKCYHLNNDHATYCLNCGYYREKKDESDYYWRCPICQEENSNNTIYCIKCGHHVDEDPSIFTKNSEVQGISKQKNWMENSRFILIIELIILGIALLLSIYNQDKIADVFLSLFIIHVFFGLYYILLAFIKNGFGEMMKSIFIQGGIFIGMFIVMGLMDDSPNQKELNDYSLNYLKNNAIEVDYDELYHIAFEGYGSQRKQLVKFTGKVFLLDGSDYMMIDMSTEPLKNKVVYVKRKEQDYQVSVNDQVEIYGKIIGTVSAGKHLDAELTVPVIESYSLYLR</sequence>
<keyword evidence="7" id="KW-1185">Reference proteome</keyword>
<feature type="domain" description="RanBP2-type" evidence="5">
    <location>
        <begin position="1"/>
        <end position="30"/>
    </location>
</feature>
<dbReference type="InterPro" id="IPR025874">
    <property type="entry name" value="DZR"/>
</dbReference>
<evidence type="ECO:0000256" key="2">
    <source>
        <dbReference type="ARBA" id="ARBA00022771"/>
    </source>
</evidence>